<evidence type="ECO:0000259" key="1">
    <source>
        <dbReference type="Pfam" id="PF13358"/>
    </source>
</evidence>
<accession>A8YG88</accession>
<protein>
    <submittedName>
        <fullName evidence="2">Genome sequencing data, contig C308</fullName>
    </submittedName>
    <submittedName>
        <fullName evidence="3">Genome sequencing data, contig C309</fullName>
    </submittedName>
</protein>
<evidence type="ECO:0000313" key="3">
    <source>
        <dbReference type="EMBL" id="CAO89911.1"/>
    </source>
</evidence>
<reference evidence="2" key="1">
    <citation type="submission" date="2007-08" db="EMBL/GenBank/DDBJ databases">
        <authorList>
            <person name="Frangeul L."/>
        </authorList>
    </citation>
    <scope>NUCLEOTIDE SEQUENCE</scope>
    <source>
        <strain evidence="2">PCC 7806</strain>
    </source>
</reference>
<proteinExistence type="predicted"/>
<dbReference type="Gene3D" id="3.30.420.10">
    <property type="entry name" value="Ribonuclease H-like superfamily/Ribonuclease H"/>
    <property type="match status" value="1"/>
</dbReference>
<evidence type="ECO:0000313" key="2">
    <source>
        <dbReference type="EMBL" id="CAO87191.1"/>
    </source>
</evidence>
<feature type="domain" description="Tc1-like transposase DDE" evidence="1">
    <location>
        <begin position="8"/>
        <end position="64"/>
    </location>
</feature>
<dbReference type="InterPro" id="IPR036397">
    <property type="entry name" value="RNaseH_sf"/>
</dbReference>
<sequence length="83" mass="9719">MTSLKEPASYHKKKDVIEQVEKELPNIRLEFLPAYSPDYNLIELVWHSAKEYIANREFENKEELEKVVNQLLNEGGLALLDFV</sequence>
<dbReference type="Pfam" id="PF13358">
    <property type="entry name" value="DDE_3"/>
    <property type="match status" value="1"/>
</dbReference>
<dbReference type="GO" id="GO:0003676">
    <property type="term" value="F:nucleic acid binding"/>
    <property type="evidence" value="ECO:0007669"/>
    <property type="project" value="InterPro"/>
</dbReference>
<gene>
    <name evidence="3" type="ORF">IPF_4351</name>
    <name evidence="2" type="ORF">IPF_7775</name>
</gene>
<dbReference type="InterPro" id="IPR038717">
    <property type="entry name" value="Tc1-like_DDE_dom"/>
</dbReference>
<dbReference type="AlphaFoldDB" id="A8YG88"/>
<organism evidence="2">
    <name type="scientific">Microcystis aeruginosa (strain PCC 7806)</name>
    <dbReference type="NCBI Taxonomy" id="267872"/>
    <lineage>
        <taxon>Bacteria</taxon>
        <taxon>Bacillati</taxon>
        <taxon>Cyanobacteriota</taxon>
        <taxon>Cyanophyceae</taxon>
        <taxon>Oscillatoriophycideae</taxon>
        <taxon>Chroococcales</taxon>
        <taxon>Microcystaceae</taxon>
        <taxon>Microcystis</taxon>
    </lineage>
</organism>
<dbReference type="EMBL" id="AM778939">
    <property type="protein sequence ID" value="CAO89911.1"/>
    <property type="molecule type" value="Genomic_DNA"/>
</dbReference>
<dbReference type="EMBL" id="AM778938">
    <property type="protein sequence ID" value="CAO87191.1"/>
    <property type="molecule type" value="Genomic_DNA"/>
</dbReference>
<name>A8YG88_MICA7</name>